<proteinExistence type="predicted"/>
<dbReference type="InterPro" id="IPR022225">
    <property type="entry name" value="Phage_tail_fibre_N"/>
</dbReference>
<dbReference type="InterPro" id="IPR011083">
    <property type="entry name" value="Phage_tail_collar_dom"/>
</dbReference>
<dbReference type="EMBL" id="QNRF01000001">
    <property type="protein sequence ID" value="RBO85905.1"/>
    <property type="molecule type" value="Genomic_DNA"/>
</dbReference>
<evidence type="ECO:0000259" key="1">
    <source>
        <dbReference type="Pfam" id="PF07484"/>
    </source>
</evidence>
<evidence type="ECO:0000313" key="4">
    <source>
        <dbReference type="Proteomes" id="UP000252086"/>
    </source>
</evidence>
<dbReference type="RefSeq" id="WP_113872807.1">
    <property type="nucleotide sequence ID" value="NZ_QNRF01000001.1"/>
</dbReference>
<protein>
    <submittedName>
        <fullName evidence="3">Microcystin-dependent protein</fullName>
    </submittedName>
</protein>
<dbReference type="OrthoDB" id="9810174at2"/>
<feature type="domain" description="Phage tail fibre protein N-terminal" evidence="2">
    <location>
        <begin position="2"/>
        <end position="153"/>
    </location>
</feature>
<evidence type="ECO:0000259" key="2">
    <source>
        <dbReference type="Pfam" id="PF12571"/>
    </source>
</evidence>
<name>A0A366D7H9_9GAMM</name>
<dbReference type="Pfam" id="PF12571">
    <property type="entry name" value="Phage_tail_fib"/>
    <property type="match status" value="1"/>
</dbReference>
<dbReference type="Proteomes" id="UP000252086">
    <property type="component" value="Unassembled WGS sequence"/>
</dbReference>
<keyword evidence="4" id="KW-1185">Reference proteome</keyword>
<gene>
    <name evidence="3" type="ORF">DFP76_101180</name>
</gene>
<dbReference type="AlphaFoldDB" id="A0A366D7H9"/>
<sequence length="500" mass="54294">MSFLTRTGEAQIANKQASGGRVNITHFVFAYLPELGEEPADRVESLPAVEHIVDTQPYLKVAYVNENQVVYSVVLDATVGDYDFNWIGLVDDENVLIATAYITTIGKRKTKGNKRGNTISRNFLLKYTGIQKVTAATVPAETWQLDFTERFLGVDERERQSNYDLYAQGSFLGEAWSVIEADGQYQVSAGTGYVGGIRVQNNEPKSVSPESLPTSVWLEASLQGDIADRKPVTSLLVQTDAPEAETQDANGVTYYRTKLADISADGDIIDTRFIYENVAQHEAKEDPHPQYKTYTDSKTSTALTTAKGDATRKSNAALASAKEYTDEQVTAARESAEQQVNAAQQYADQQADAALAQAKEFVGDFIGSIHFFASSSAPVGFIKANGAAISRTTYAALFSKIGTRYGAGNGSSTFNVPDLRGEFVRGWDEGRGVDSGRGFGSWQADEFRSHTHNFTRENARGGGSAGSEDGSSSFYTTKTAAAGGNETRPRNIALAAYIKY</sequence>
<organism evidence="3 4">
    <name type="scientific">Marinomonas aquiplantarum</name>
    <dbReference type="NCBI Taxonomy" id="491951"/>
    <lineage>
        <taxon>Bacteria</taxon>
        <taxon>Pseudomonadati</taxon>
        <taxon>Pseudomonadota</taxon>
        <taxon>Gammaproteobacteria</taxon>
        <taxon>Oceanospirillales</taxon>
        <taxon>Oceanospirillaceae</taxon>
        <taxon>Marinomonas</taxon>
    </lineage>
</organism>
<comment type="caution">
    <text evidence="3">The sequence shown here is derived from an EMBL/GenBank/DDBJ whole genome shotgun (WGS) entry which is preliminary data.</text>
</comment>
<evidence type="ECO:0000313" key="3">
    <source>
        <dbReference type="EMBL" id="RBO85905.1"/>
    </source>
</evidence>
<dbReference type="SUPFAM" id="SSF88874">
    <property type="entry name" value="Receptor-binding domain of short tail fibre protein gp12"/>
    <property type="match status" value="1"/>
</dbReference>
<feature type="domain" description="Phage tail collar" evidence="1">
    <location>
        <begin position="367"/>
        <end position="424"/>
    </location>
</feature>
<dbReference type="Gene3D" id="3.90.1340.10">
    <property type="entry name" value="Phage tail collar domain"/>
    <property type="match status" value="1"/>
</dbReference>
<dbReference type="Pfam" id="PF07484">
    <property type="entry name" value="Collar"/>
    <property type="match status" value="1"/>
</dbReference>
<dbReference type="InterPro" id="IPR037053">
    <property type="entry name" value="Phage_tail_collar_dom_sf"/>
</dbReference>
<accession>A0A366D7H9</accession>
<reference evidence="3 4" key="1">
    <citation type="submission" date="2018-06" db="EMBL/GenBank/DDBJ databases">
        <title>Genomic Encyclopedia of Type Strains, Phase III (KMG-III): the genomes of soil and plant-associated and newly described type strains.</title>
        <authorList>
            <person name="Whitman W."/>
        </authorList>
    </citation>
    <scope>NUCLEOTIDE SEQUENCE [LARGE SCALE GENOMIC DNA]</scope>
    <source>
        <strain evidence="3 4">CECT 7732</strain>
    </source>
</reference>